<reference evidence="2" key="1">
    <citation type="submission" date="2019-12" db="EMBL/GenBank/DDBJ databases">
        <title>Complete genome of Terracaulis silvestris 0127_4.</title>
        <authorList>
            <person name="Vieira S."/>
            <person name="Riedel T."/>
            <person name="Sproer C."/>
            <person name="Pascual J."/>
            <person name="Boedeker C."/>
            <person name="Overmann J."/>
        </authorList>
    </citation>
    <scope>NUCLEOTIDE SEQUENCE [LARGE SCALE GENOMIC DNA]</scope>
    <source>
        <strain evidence="2">0127_4</strain>
    </source>
</reference>
<gene>
    <name evidence="1" type="ORF">DSM104635_01061</name>
</gene>
<proteinExistence type="predicted"/>
<evidence type="ECO:0000313" key="2">
    <source>
        <dbReference type="Proteomes" id="UP000431269"/>
    </source>
</evidence>
<dbReference type="Proteomes" id="UP000431269">
    <property type="component" value="Chromosome"/>
</dbReference>
<evidence type="ECO:0000313" key="1">
    <source>
        <dbReference type="EMBL" id="QGZ94245.1"/>
    </source>
</evidence>
<organism evidence="1 2">
    <name type="scientific">Terricaulis silvestris</name>
    <dbReference type="NCBI Taxonomy" id="2686094"/>
    <lineage>
        <taxon>Bacteria</taxon>
        <taxon>Pseudomonadati</taxon>
        <taxon>Pseudomonadota</taxon>
        <taxon>Alphaproteobacteria</taxon>
        <taxon>Caulobacterales</taxon>
        <taxon>Caulobacteraceae</taxon>
        <taxon>Terricaulis</taxon>
    </lineage>
</organism>
<dbReference type="EMBL" id="CP047045">
    <property type="protein sequence ID" value="QGZ94245.1"/>
    <property type="molecule type" value="Genomic_DNA"/>
</dbReference>
<sequence>MALRAEGVRYMAVGEDRFVLRIYDDRISFARAGEDELTFPQAEPILPRWRGEILESEADGHRLRVEIRSTGRCEGKNGRDTVEVTLDGEAFSGCGRAF</sequence>
<dbReference type="AlphaFoldDB" id="A0A6I6MHB5"/>
<protein>
    <submittedName>
        <fullName evidence="1">Uncharacterized protein</fullName>
    </submittedName>
</protein>
<accession>A0A6I6MHB5</accession>
<keyword evidence="2" id="KW-1185">Reference proteome</keyword>
<name>A0A6I6MHB5_9CAUL</name>
<dbReference type="KEGG" id="tsv:DSM104635_01061"/>